<evidence type="ECO:0000256" key="7">
    <source>
        <dbReference type="ARBA" id="ARBA00022777"/>
    </source>
</evidence>
<dbReference type="SUPFAM" id="SSF52935">
    <property type="entry name" value="PK C-terminal domain-like"/>
    <property type="match status" value="1"/>
</dbReference>
<dbReference type="InterPro" id="IPR015795">
    <property type="entry name" value="Pyrv_Knase_C"/>
</dbReference>
<dbReference type="InterPro" id="IPR001697">
    <property type="entry name" value="Pyr_Knase"/>
</dbReference>
<dbReference type="GO" id="GO:0000287">
    <property type="term" value="F:magnesium ion binding"/>
    <property type="evidence" value="ECO:0007669"/>
    <property type="project" value="InterPro"/>
</dbReference>
<dbReference type="EC" id="2.7.1.40" evidence="3"/>
<proteinExistence type="inferred from homology"/>
<dbReference type="PRINTS" id="PR01050">
    <property type="entry name" value="PYRUVTKNASE"/>
</dbReference>
<comment type="similarity">
    <text evidence="2">Belongs to the pyruvate kinase family.</text>
</comment>
<evidence type="ECO:0000256" key="1">
    <source>
        <dbReference type="ARBA" id="ARBA00004997"/>
    </source>
</evidence>
<dbReference type="GO" id="GO:0005524">
    <property type="term" value="F:ATP binding"/>
    <property type="evidence" value="ECO:0007669"/>
    <property type="project" value="UniProtKB-KW"/>
</dbReference>
<evidence type="ECO:0000256" key="4">
    <source>
        <dbReference type="ARBA" id="ARBA00022679"/>
    </source>
</evidence>
<keyword evidence="4" id="KW-0808">Transferase</keyword>
<evidence type="ECO:0000256" key="10">
    <source>
        <dbReference type="ARBA" id="ARBA00023152"/>
    </source>
</evidence>
<feature type="domain" description="Pyruvate kinase barrel" evidence="12">
    <location>
        <begin position="2"/>
        <end position="95"/>
    </location>
</feature>
<gene>
    <name evidence="14" type="ORF">METZ01_LOCUS411714</name>
</gene>
<evidence type="ECO:0000259" key="12">
    <source>
        <dbReference type="Pfam" id="PF00224"/>
    </source>
</evidence>
<keyword evidence="5" id="KW-0479">Metal-binding</keyword>
<keyword evidence="8" id="KW-0067">ATP-binding</keyword>
<dbReference type="UniPathway" id="UPA00109">
    <property type="reaction ID" value="UER00188"/>
</dbReference>
<evidence type="ECO:0000256" key="3">
    <source>
        <dbReference type="ARBA" id="ARBA00012142"/>
    </source>
</evidence>
<dbReference type="InterPro" id="IPR036918">
    <property type="entry name" value="Pyrv_Knase_C_sf"/>
</dbReference>
<sequence length="250" mass="26918">NKIIDLADAVMVARGDLGVELPIEDVPGIQKKLIRLARRMGKPVVVATQMLESMVNSPTPTRAEVSDVATAVYDGSDAVMLSEETSVGKFPIDAVSVMNRVAEKVEVDPLYRYIMDAEHPNPDPTTSDAITAAAGRVADTVSAKLIATYTTSGSTALRAARERPSVPILVLTPIKKTARRLTISWGLHCVETEDAHSMQDMVSRACDLARAEGLVKIGQRIIITAGVPFGTPGTTNVFRIAKITKTNFYK</sequence>
<evidence type="ECO:0000256" key="9">
    <source>
        <dbReference type="ARBA" id="ARBA00022842"/>
    </source>
</evidence>
<evidence type="ECO:0000256" key="11">
    <source>
        <dbReference type="ARBA" id="ARBA00023317"/>
    </source>
</evidence>
<reference evidence="14" key="1">
    <citation type="submission" date="2018-05" db="EMBL/GenBank/DDBJ databases">
        <authorList>
            <person name="Lanie J.A."/>
            <person name="Ng W.-L."/>
            <person name="Kazmierczak K.M."/>
            <person name="Andrzejewski T.M."/>
            <person name="Davidsen T.M."/>
            <person name="Wayne K.J."/>
            <person name="Tettelin H."/>
            <person name="Glass J.I."/>
            <person name="Rusch D."/>
            <person name="Podicherti R."/>
            <person name="Tsui H.-C.T."/>
            <person name="Winkler M.E."/>
        </authorList>
    </citation>
    <scope>NUCLEOTIDE SEQUENCE</scope>
</reference>
<protein>
    <recommendedName>
        <fullName evidence="3">pyruvate kinase</fullName>
        <ecNumber evidence="3">2.7.1.40</ecNumber>
    </recommendedName>
</protein>
<feature type="domain" description="Pyruvate kinase C-terminal" evidence="13">
    <location>
        <begin position="128"/>
        <end position="240"/>
    </location>
</feature>
<evidence type="ECO:0000259" key="13">
    <source>
        <dbReference type="Pfam" id="PF02887"/>
    </source>
</evidence>
<evidence type="ECO:0000256" key="2">
    <source>
        <dbReference type="ARBA" id="ARBA00008663"/>
    </source>
</evidence>
<evidence type="ECO:0000256" key="8">
    <source>
        <dbReference type="ARBA" id="ARBA00022840"/>
    </source>
</evidence>
<dbReference type="Pfam" id="PF00224">
    <property type="entry name" value="PK"/>
    <property type="match status" value="1"/>
</dbReference>
<dbReference type="SUPFAM" id="SSF51621">
    <property type="entry name" value="Phosphoenolpyruvate/pyruvate domain"/>
    <property type="match status" value="1"/>
</dbReference>
<evidence type="ECO:0000313" key="14">
    <source>
        <dbReference type="EMBL" id="SVD58860.1"/>
    </source>
</evidence>
<keyword evidence="9" id="KW-0460">Magnesium</keyword>
<dbReference type="Gene3D" id="3.20.20.60">
    <property type="entry name" value="Phosphoenolpyruvate-binding domains"/>
    <property type="match status" value="1"/>
</dbReference>
<dbReference type="InterPro" id="IPR015813">
    <property type="entry name" value="Pyrv/PenolPyrv_kinase-like_dom"/>
</dbReference>
<dbReference type="InterPro" id="IPR040442">
    <property type="entry name" value="Pyrv_kinase-like_dom_sf"/>
</dbReference>
<dbReference type="Pfam" id="PF02887">
    <property type="entry name" value="PK_C"/>
    <property type="match status" value="1"/>
</dbReference>
<evidence type="ECO:0000256" key="6">
    <source>
        <dbReference type="ARBA" id="ARBA00022741"/>
    </source>
</evidence>
<dbReference type="EMBL" id="UINC01160294">
    <property type="protein sequence ID" value="SVD58860.1"/>
    <property type="molecule type" value="Genomic_DNA"/>
</dbReference>
<organism evidence="14">
    <name type="scientific">marine metagenome</name>
    <dbReference type="NCBI Taxonomy" id="408172"/>
    <lineage>
        <taxon>unclassified sequences</taxon>
        <taxon>metagenomes</taxon>
        <taxon>ecological metagenomes</taxon>
    </lineage>
</organism>
<dbReference type="GO" id="GO:0004743">
    <property type="term" value="F:pyruvate kinase activity"/>
    <property type="evidence" value="ECO:0007669"/>
    <property type="project" value="UniProtKB-EC"/>
</dbReference>
<name>A0A382WJQ4_9ZZZZ</name>
<dbReference type="PANTHER" id="PTHR11817">
    <property type="entry name" value="PYRUVATE KINASE"/>
    <property type="match status" value="1"/>
</dbReference>
<dbReference type="Gene3D" id="3.40.1380.20">
    <property type="entry name" value="Pyruvate kinase, C-terminal domain"/>
    <property type="match status" value="1"/>
</dbReference>
<evidence type="ECO:0000256" key="5">
    <source>
        <dbReference type="ARBA" id="ARBA00022723"/>
    </source>
</evidence>
<dbReference type="InterPro" id="IPR015793">
    <property type="entry name" value="Pyrv_Knase_brl"/>
</dbReference>
<feature type="non-terminal residue" evidence="14">
    <location>
        <position position="1"/>
    </location>
</feature>
<dbReference type="GO" id="GO:0030955">
    <property type="term" value="F:potassium ion binding"/>
    <property type="evidence" value="ECO:0007669"/>
    <property type="project" value="InterPro"/>
</dbReference>
<dbReference type="AlphaFoldDB" id="A0A382WJQ4"/>
<keyword evidence="11" id="KW-0670">Pyruvate</keyword>
<keyword evidence="6" id="KW-0547">Nucleotide-binding</keyword>
<keyword evidence="10" id="KW-0324">Glycolysis</keyword>
<accession>A0A382WJQ4</accession>
<dbReference type="GO" id="GO:0016301">
    <property type="term" value="F:kinase activity"/>
    <property type="evidence" value="ECO:0007669"/>
    <property type="project" value="UniProtKB-KW"/>
</dbReference>
<comment type="pathway">
    <text evidence="1">Carbohydrate degradation; glycolysis; pyruvate from D-glyceraldehyde 3-phosphate: step 5/5.</text>
</comment>
<keyword evidence="7" id="KW-0418">Kinase</keyword>